<protein>
    <submittedName>
        <fullName evidence="8">Formaldehyde dehydrogenase, glutathione-independent</fullName>
        <ecNumber evidence="8">1.2.1.46</ecNumber>
    </submittedName>
</protein>
<evidence type="ECO:0000313" key="9">
    <source>
        <dbReference type="Proteomes" id="UP001597097"/>
    </source>
</evidence>
<keyword evidence="3" id="KW-0479">Metal-binding</keyword>
<keyword evidence="4" id="KW-0862">Zinc</keyword>
<evidence type="ECO:0000256" key="2">
    <source>
        <dbReference type="ARBA" id="ARBA00008072"/>
    </source>
</evidence>
<proteinExistence type="inferred from homology"/>
<evidence type="ECO:0000259" key="7">
    <source>
        <dbReference type="Pfam" id="PF08240"/>
    </source>
</evidence>
<name>A0ABW4G503_9ACTN</name>
<comment type="caution">
    <text evidence="8">The sequence shown here is derived from an EMBL/GenBank/DDBJ whole genome shotgun (WGS) entry which is preliminary data.</text>
</comment>
<dbReference type="PANTHER" id="PTHR42813:SF3">
    <property type="entry name" value="GLUTATHIONE-INDEPENDENT FORMALDEHYDE DEHYDROGENASE"/>
    <property type="match status" value="1"/>
</dbReference>
<evidence type="ECO:0000313" key="8">
    <source>
        <dbReference type="EMBL" id="MFD1537026.1"/>
    </source>
</evidence>
<keyword evidence="8" id="KW-0560">Oxidoreductase</keyword>
<comment type="cofactor">
    <cofactor evidence="1">
        <name>Zn(2+)</name>
        <dbReference type="ChEBI" id="CHEBI:29105"/>
    </cofactor>
</comment>
<dbReference type="InterPro" id="IPR007698">
    <property type="entry name" value="AlaDH/PNT_NAD(H)-bd"/>
</dbReference>
<dbReference type="InterPro" id="IPR002328">
    <property type="entry name" value="ADH_Zn_CS"/>
</dbReference>
<dbReference type="InterPro" id="IPR013154">
    <property type="entry name" value="ADH-like_N"/>
</dbReference>
<dbReference type="InterPro" id="IPR014184">
    <property type="entry name" value="HCHO_DH_non_GSH"/>
</dbReference>
<reference evidence="9" key="1">
    <citation type="journal article" date="2019" name="Int. J. Syst. Evol. Microbiol.">
        <title>The Global Catalogue of Microorganisms (GCM) 10K type strain sequencing project: providing services to taxonomists for standard genome sequencing and annotation.</title>
        <authorList>
            <consortium name="The Broad Institute Genomics Platform"/>
            <consortium name="The Broad Institute Genome Sequencing Center for Infectious Disease"/>
            <person name="Wu L."/>
            <person name="Ma J."/>
        </authorList>
    </citation>
    <scope>NUCLEOTIDE SEQUENCE [LARGE SCALE GENOMIC DNA]</scope>
    <source>
        <strain evidence="9">CGMCC 1.15399</strain>
    </source>
</reference>
<dbReference type="Proteomes" id="UP001597097">
    <property type="component" value="Unassembled WGS sequence"/>
</dbReference>
<keyword evidence="5" id="KW-0520">NAD</keyword>
<evidence type="ECO:0000256" key="4">
    <source>
        <dbReference type="ARBA" id="ARBA00022833"/>
    </source>
</evidence>
<comment type="similarity">
    <text evidence="2">Belongs to the zinc-containing alcohol dehydrogenase family.</text>
</comment>
<dbReference type="NCBIfam" id="TIGR02819">
    <property type="entry name" value="fdhA_non_GSH"/>
    <property type="match status" value="1"/>
</dbReference>
<sequence>MPGNRGVSYDGPGKVEVRETDYPEFELKDGPGVNPANVGRKLPHAAILKTVATNICGSDQHMVRGRTTAPQGLILGHEITGEVVDVGPDVEFVKIGDLVSVPFNIACGRCRNCKEGKTGVCENVNPDRPGSAYGYVDMGGWVGGQADYVLVPYADWNLLKFPDKDRAMEKILDLAMLADIFPTGFHGCVSAGVKPGSTVYIAGAGPVGLAAATSAFLLGAAVVIVADLNKERLDQAHTFGCETINVALGEPKDQIEHILGEPVVDCAVDAVGFEARGHGHESEEEHPATVLNTLMDVTRAGGALGIPGLYVTGDPGAHEEAAKRGSLSIRIGLGWAKSHSFVTGQCPVMRYNRQLMMAILNDRVQIAKNVNATAIPLDDAPRGYHEFDEGAARKYVLDPHGMLARSS</sequence>
<dbReference type="Pfam" id="PF08240">
    <property type="entry name" value="ADH_N"/>
    <property type="match status" value="1"/>
</dbReference>
<gene>
    <name evidence="8" type="primary">fdhA</name>
    <name evidence="8" type="ORF">ACFSJ0_08285</name>
</gene>
<evidence type="ECO:0000256" key="5">
    <source>
        <dbReference type="ARBA" id="ARBA00023027"/>
    </source>
</evidence>
<evidence type="ECO:0000256" key="3">
    <source>
        <dbReference type="ARBA" id="ARBA00022723"/>
    </source>
</evidence>
<dbReference type="PANTHER" id="PTHR42813">
    <property type="entry name" value="ZINC-TYPE ALCOHOL DEHYDROGENASE-LIKE"/>
    <property type="match status" value="1"/>
</dbReference>
<evidence type="ECO:0000259" key="6">
    <source>
        <dbReference type="Pfam" id="PF01262"/>
    </source>
</evidence>
<feature type="domain" description="Alanine dehydrogenase/pyridine nucleotide transhydrogenase NAD(H)-binding" evidence="6">
    <location>
        <begin position="191"/>
        <end position="272"/>
    </location>
</feature>
<dbReference type="RefSeq" id="WP_219527962.1">
    <property type="nucleotide sequence ID" value="NZ_JAHKRM010000003.1"/>
</dbReference>
<dbReference type="CDD" id="cd08282">
    <property type="entry name" value="PFDH_like"/>
    <property type="match status" value="1"/>
</dbReference>
<dbReference type="EMBL" id="JBHUCM010000007">
    <property type="protein sequence ID" value="MFD1537026.1"/>
    <property type="molecule type" value="Genomic_DNA"/>
</dbReference>
<dbReference type="PROSITE" id="PS00059">
    <property type="entry name" value="ADH_ZINC"/>
    <property type="match status" value="1"/>
</dbReference>
<keyword evidence="9" id="KW-1185">Reference proteome</keyword>
<dbReference type="GO" id="GO:0018467">
    <property type="term" value="F:formaldehyde dehydrogenase (NAD+) activity"/>
    <property type="evidence" value="ECO:0007669"/>
    <property type="project" value="UniProtKB-EC"/>
</dbReference>
<accession>A0ABW4G503</accession>
<evidence type="ECO:0000256" key="1">
    <source>
        <dbReference type="ARBA" id="ARBA00001947"/>
    </source>
</evidence>
<feature type="domain" description="Alcohol dehydrogenase-like N-terminal" evidence="7">
    <location>
        <begin position="43"/>
        <end position="162"/>
    </location>
</feature>
<dbReference type="EC" id="1.2.1.46" evidence="8"/>
<dbReference type="Pfam" id="PF01262">
    <property type="entry name" value="AlaDh_PNT_C"/>
    <property type="match status" value="1"/>
</dbReference>
<organism evidence="8 9">
    <name type="scientific">Nonomuraea guangzhouensis</name>
    <dbReference type="NCBI Taxonomy" id="1291555"/>
    <lineage>
        <taxon>Bacteria</taxon>
        <taxon>Bacillati</taxon>
        <taxon>Actinomycetota</taxon>
        <taxon>Actinomycetes</taxon>
        <taxon>Streptosporangiales</taxon>
        <taxon>Streptosporangiaceae</taxon>
        <taxon>Nonomuraea</taxon>
    </lineage>
</organism>